<dbReference type="OrthoDB" id="545063at2759"/>
<organism evidence="4 5">
    <name type="scientific">Piromyces finnis</name>
    <dbReference type="NCBI Taxonomy" id="1754191"/>
    <lineage>
        <taxon>Eukaryota</taxon>
        <taxon>Fungi</taxon>
        <taxon>Fungi incertae sedis</taxon>
        <taxon>Chytridiomycota</taxon>
        <taxon>Chytridiomycota incertae sedis</taxon>
        <taxon>Neocallimastigomycetes</taxon>
        <taxon>Neocallimastigales</taxon>
        <taxon>Neocallimastigaceae</taxon>
        <taxon>Piromyces</taxon>
    </lineage>
</organism>
<reference evidence="4 5" key="2">
    <citation type="submission" date="2016-08" db="EMBL/GenBank/DDBJ databases">
        <title>Pervasive Adenine N6-methylation of Active Genes in Fungi.</title>
        <authorList>
            <consortium name="DOE Joint Genome Institute"/>
            <person name="Mondo S.J."/>
            <person name="Dannebaum R.O."/>
            <person name="Kuo R.C."/>
            <person name="Labutti K."/>
            <person name="Haridas S."/>
            <person name="Kuo A."/>
            <person name="Salamov A."/>
            <person name="Ahrendt S.R."/>
            <person name="Lipzen A."/>
            <person name="Sullivan W."/>
            <person name="Andreopoulos W.B."/>
            <person name="Clum A."/>
            <person name="Lindquist E."/>
            <person name="Daum C."/>
            <person name="Ramamoorthy G.K."/>
            <person name="Gryganskyi A."/>
            <person name="Culley D."/>
            <person name="Magnuson J.K."/>
            <person name="James T.Y."/>
            <person name="O'Malley M.A."/>
            <person name="Stajich J.E."/>
            <person name="Spatafora J.W."/>
            <person name="Visel A."/>
            <person name="Grigoriev I.V."/>
        </authorList>
    </citation>
    <scope>NUCLEOTIDE SEQUENCE [LARGE SCALE GENOMIC DNA]</scope>
    <source>
        <strain evidence="5">finn</strain>
    </source>
</reference>
<feature type="coiled-coil region" evidence="1">
    <location>
        <begin position="563"/>
        <end position="594"/>
    </location>
</feature>
<evidence type="ECO:0000259" key="3">
    <source>
        <dbReference type="Pfam" id="PF08190"/>
    </source>
</evidence>
<gene>
    <name evidence="4" type="ORF">BCR36DRAFT_318963</name>
</gene>
<dbReference type="EMBL" id="MCFH01000005">
    <property type="protein sequence ID" value="ORX57906.1"/>
    <property type="molecule type" value="Genomic_DNA"/>
</dbReference>
<protein>
    <recommendedName>
        <fullName evidence="3">PIH1 N-terminal domain-containing protein</fullName>
    </recommendedName>
</protein>
<evidence type="ECO:0000256" key="2">
    <source>
        <dbReference type="SAM" id="MobiDB-lite"/>
    </source>
</evidence>
<feature type="region of interest" description="Disordered" evidence="2">
    <location>
        <begin position="266"/>
        <end position="373"/>
    </location>
</feature>
<feature type="compositionally biased region" description="Basic and acidic residues" evidence="2">
    <location>
        <begin position="292"/>
        <end position="331"/>
    </location>
</feature>
<dbReference type="InterPro" id="IPR012981">
    <property type="entry name" value="PIH1_N"/>
</dbReference>
<feature type="compositionally biased region" description="Basic and acidic residues" evidence="2">
    <location>
        <begin position="355"/>
        <end position="364"/>
    </location>
</feature>
<feature type="compositionally biased region" description="Basic and acidic residues" evidence="2">
    <location>
        <begin position="489"/>
        <end position="500"/>
    </location>
</feature>
<dbReference type="Pfam" id="PF08190">
    <property type="entry name" value="PIH1"/>
    <property type="match status" value="1"/>
</dbReference>
<feature type="region of interest" description="Disordered" evidence="2">
    <location>
        <begin position="393"/>
        <end position="503"/>
    </location>
</feature>
<proteinExistence type="predicted"/>
<evidence type="ECO:0000313" key="4">
    <source>
        <dbReference type="EMBL" id="ORX57906.1"/>
    </source>
</evidence>
<feature type="compositionally biased region" description="Basic and acidic residues" evidence="2">
    <location>
        <begin position="266"/>
        <end position="281"/>
    </location>
</feature>
<feature type="compositionally biased region" description="Basic and acidic residues" evidence="2">
    <location>
        <begin position="405"/>
        <end position="464"/>
    </location>
</feature>
<feature type="compositionally biased region" description="Low complexity" evidence="2">
    <location>
        <begin position="282"/>
        <end position="291"/>
    </location>
</feature>
<reference evidence="4 5" key="1">
    <citation type="submission" date="2016-08" db="EMBL/GenBank/DDBJ databases">
        <title>Genomes of anaerobic fungi encode conserved fungal cellulosomes for biomass hydrolysis.</title>
        <authorList>
            <consortium name="DOE Joint Genome Institute"/>
            <person name="Haitjema C.H."/>
            <person name="Gilmore S.P."/>
            <person name="Henske J.K."/>
            <person name="Solomon K.V."/>
            <person name="De Groot R."/>
            <person name="Kuo A."/>
            <person name="Mondo S.J."/>
            <person name="Salamov A.A."/>
            <person name="Labutti K."/>
            <person name="Zhao Z."/>
            <person name="Chiniquy J."/>
            <person name="Barry K."/>
            <person name="Brewer H.M."/>
            <person name="Purvine S.O."/>
            <person name="Wright A.T."/>
            <person name="Boxma B."/>
            <person name="Van Alen T."/>
            <person name="Hackstein J.H."/>
            <person name="Baker S.E."/>
            <person name="Grigoriev I.V."/>
            <person name="O'Malley M.A."/>
        </authorList>
    </citation>
    <scope>NUCLEOTIDE SEQUENCE [LARGE SCALE GENOMIC DNA]</scope>
    <source>
        <strain evidence="5">finn</strain>
    </source>
</reference>
<feature type="region of interest" description="Disordered" evidence="2">
    <location>
        <begin position="200"/>
        <end position="236"/>
    </location>
</feature>
<dbReference type="AlphaFoldDB" id="A0A1Y1VLC4"/>
<sequence length="704" mass="81566">MDFDAKIPPNFNDMARNLWSQLDSMAKNNPKGYKELMTKIEEEAKKTLIPVLPTIEQCFSIKLEGTVISGSKVHYINFCKCNAVEERTKENDGGIPIVVREEDGKRKYRKYGRTFHVYDVSFNENILKRAEADPFFKRNLIFMAINCVEQVFNISFKKDFTVTEEKYNGTFIHGHTSREGQPMPTLSQEEVNELLKNASTILNKDSKDDENGKKKSDKNKNKNEKPIELTPESILKQHKTYQEEIKKNENEEKINPEVESTIEKLFFSDEKSNSDEKENNEKSTLSKSKSSLIEEMKEIIPESKNSEKIDEKNDKNIKSNKDTKKSKDGKNKNTNQYIELEGNNIPKIIDLLNDDSSKKDKSQKENNAAINEEESKIFDFLKEFDNSPGKIVELDESNNELPPSKIEELNKNDELPPSKIEELNKNDELPPSKIEELNKNDELPPSKIEELNKNDELPPSKIEELNESDELPPSKIEELNESDELPPSKIEELNKNDELPPSKIENNNIKIAKSEETIYHKDNIPSVEEVIHNQIENINNNNNNNILNINNKTQNNIDGEITENQVDLKKESIQEQLEKEQKQLIDNLNRLAVSKNDDNKAIQFKTIEIPVKEKPKYILKTSEHFLYIKIKLPKLKLIKSLQWDLSDCELKECRPSTEKWLNVSSPEYDLKIRLDTQFLDIKNIRVTFTKSTQMLILRLNRILN</sequence>
<dbReference type="STRING" id="1754191.A0A1Y1VLC4"/>
<evidence type="ECO:0000256" key="1">
    <source>
        <dbReference type="SAM" id="Coils"/>
    </source>
</evidence>
<feature type="domain" description="PIH1 N-terminal" evidence="3">
    <location>
        <begin position="29"/>
        <end position="170"/>
    </location>
</feature>
<dbReference type="Proteomes" id="UP000193719">
    <property type="component" value="Unassembled WGS sequence"/>
</dbReference>
<comment type="caution">
    <text evidence="4">The sequence shown here is derived from an EMBL/GenBank/DDBJ whole genome shotgun (WGS) entry which is preliminary data.</text>
</comment>
<accession>A0A1Y1VLC4</accession>
<feature type="compositionally biased region" description="Basic and acidic residues" evidence="2">
    <location>
        <begin position="204"/>
        <end position="227"/>
    </location>
</feature>
<keyword evidence="5" id="KW-1185">Reference proteome</keyword>
<keyword evidence="1" id="KW-0175">Coiled coil</keyword>
<evidence type="ECO:0000313" key="5">
    <source>
        <dbReference type="Proteomes" id="UP000193719"/>
    </source>
</evidence>
<name>A0A1Y1VLC4_9FUNG</name>